<evidence type="ECO:0000259" key="9">
    <source>
        <dbReference type="PROSITE" id="PS51480"/>
    </source>
</evidence>
<dbReference type="NCBIfam" id="TIGR02365">
    <property type="entry name" value="dha_L_ycgS"/>
    <property type="match status" value="1"/>
</dbReference>
<dbReference type="InterPro" id="IPR004007">
    <property type="entry name" value="DhaL_dom"/>
</dbReference>
<proteinExistence type="predicted"/>
<accession>A0A345PJ04</accession>
<sequence>MEFRVEDAIQWFTKVNDKIQENKEYLTSLDQVIGDSDHGINMARGFQEVMSKLSAQEYEEVADVLKDVAMTLISKVGGASGPLFGTAFLKFSQAVKGINPVEYPSFTNGLEEALQGVMQRGKATLGEKTMIDVWSPVADAFQSADNFEENPFVEVAKRATENTKDIIATKGRAAYFKEKSIGHIDPGAASTYIIFEALAEVIKGRK</sequence>
<keyword evidence="5 10" id="KW-0418">Kinase</keyword>
<name>A0A345PJ04_9BACI</name>
<dbReference type="GO" id="GO:0019563">
    <property type="term" value="P:glycerol catabolic process"/>
    <property type="evidence" value="ECO:0007669"/>
    <property type="project" value="TreeGrafter"/>
</dbReference>
<organism evidence="10 11">
    <name type="scientific">Oceanobacillus zhaokaii</name>
    <dbReference type="NCBI Taxonomy" id="2052660"/>
    <lineage>
        <taxon>Bacteria</taxon>
        <taxon>Bacillati</taxon>
        <taxon>Bacillota</taxon>
        <taxon>Bacilli</taxon>
        <taxon>Bacillales</taxon>
        <taxon>Bacillaceae</taxon>
        <taxon>Oceanobacillus</taxon>
    </lineage>
</organism>
<dbReference type="SUPFAM" id="SSF101473">
    <property type="entry name" value="DhaL-like"/>
    <property type="match status" value="1"/>
</dbReference>
<protein>
    <recommendedName>
        <fullName evidence="3">phosphoenolpyruvate--glycerone phosphotransferase</fullName>
        <ecNumber evidence="3">2.7.1.121</ecNumber>
    </recommendedName>
</protein>
<evidence type="ECO:0000256" key="5">
    <source>
        <dbReference type="ARBA" id="ARBA00022777"/>
    </source>
</evidence>
<dbReference type="EMBL" id="CP024848">
    <property type="protein sequence ID" value="AXI09984.1"/>
    <property type="molecule type" value="Genomic_DNA"/>
</dbReference>
<evidence type="ECO:0000256" key="3">
    <source>
        <dbReference type="ARBA" id="ARBA00012095"/>
    </source>
</evidence>
<dbReference type="GO" id="GO:0005829">
    <property type="term" value="C:cytosol"/>
    <property type="evidence" value="ECO:0007669"/>
    <property type="project" value="TreeGrafter"/>
</dbReference>
<keyword evidence="4" id="KW-0808">Transferase</keyword>
<dbReference type="InterPro" id="IPR012737">
    <property type="entry name" value="DhaK_L_YcgS"/>
</dbReference>
<evidence type="ECO:0000256" key="8">
    <source>
        <dbReference type="ARBA" id="ARBA00055771"/>
    </source>
</evidence>
<dbReference type="OrthoDB" id="9800291at2"/>
<dbReference type="GO" id="GO:0004371">
    <property type="term" value="F:glycerone kinase activity"/>
    <property type="evidence" value="ECO:0007669"/>
    <property type="project" value="InterPro"/>
</dbReference>
<dbReference type="InterPro" id="IPR036117">
    <property type="entry name" value="DhaL_dom_sf"/>
</dbReference>
<gene>
    <name evidence="10" type="primary">dhaL</name>
    <name evidence="10" type="ORF">CUC15_14085</name>
</gene>
<comment type="pathway">
    <text evidence="2">Polyol metabolism; glycerol degradation.</text>
</comment>
<evidence type="ECO:0000256" key="6">
    <source>
        <dbReference type="ARBA" id="ARBA00022798"/>
    </source>
</evidence>
<dbReference type="Pfam" id="PF02734">
    <property type="entry name" value="Dak2"/>
    <property type="match status" value="1"/>
</dbReference>
<dbReference type="GO" id="GO:0047324">
    <property type="term" value="F:phosphoenolpyruvate-glycerone phosphotransferase activity"/>
    <property type="evidence" value="ECO:0007669"/>
    <property type="project" value="UniProtKB-EC"/>
</dbReference>
<evidence type="ECO:0000256" key="1">
    <source>
        <dbReference type="ARBA" id="ARBA00001113"/>
    </source>
</evidence>
<dbReference type="PROSITE" id="PS51480">
    <property type="entry name" value="DHAL"/>
    <property type="match status" value="1"/>
</dbReference>
<evidence type="ECO:0000313" key="10">
    <source>
        <dbReference type="EMBL" id="AXI09984.1"/>
    </source>
</evidence>
<dbReference type="Proteomes" id="UP000253908">
    <property type="component" value="Chromosome"/>
</dbReference>
<feature type="domain" description="DhaL" evidence="9">
    <location>
        <begin position="6"/>
        <end position="200"/>
    </location>
</feature>
<evidence type="ECO:0000256" key="4">
    <source>
        <dbReference type="ARBA" id="ARBA00022679"/>
    </source>
</evidence>
<comment type="subunit">
    <text evidence="7">Homodimer. The dihydroxyacetone kinase complex is composed of a homodimer of DhaM, a homodimer of DhaK and the subunit DhaL.</text>
</comment>
<dbReference type="SMART" id="SM01120">
    <property type="entry name" value="Dak2"/>
    <property type="match status" value="1"/>
</dbReference>
<evidence type="ECO:0000256" key="7">
    <source>
        <dbReference type="ARBA" id="ARBA00046577"/>
    </source>
</evidence>
<comment type="function">
    <text evidence="8">ADP-binding subunit of the dihydroxyacetone kinase, which is responsible for the phosphoenolpyruvate (PEP)-dependent phosphorylation of dihydroxyacetone. DhaL-ADP is converted to DhaL-ATP via a phosphoryl group transfer from DhaM and transmits it to dihydroxyacetone binds to DhaK.</text>
</comment>
<dbReference type="RefSeq" id="WP_114917271.1">
    <property type="nucleotide sequence ID" value="NZ_CP024848.1"/>
</dbReference>
<dbReference type="KEGG" id="ocn:CUC15_14085"/>
<dbReference type="EC" id="2.7.1.121" evidence="3"/>
<keyword evidence="11" id="KW-1185">Reference proteome</keyword>
<dbReference type="PANTHER" id="PTHR28629">
    <property type="entry name" value="TRIOKINASE/FMN CYCLASE"/>
    <property type="match status" value="1"/>
</dbReference>
<dbReference type="AlphaFoldDB" id="A0A345PJ04"/>
<dbReference type="InterPro" id="IPR050861">
    <property type="entry name" value="Dihydroxyacetone_Kinase"/>
</dbReference>
<dbReference type="PANTHER" id="PTHR28629:SF4">
    <property type="entry name" value="TRIOKINASE_FMN CYCLASE"/>
    <property type="match status" value="1"/>
</dbReference>
<keyword evidence="6" id="KW-0319">Glycerol metabolism</keyword>
<evidence type="ECO:0000313" key="11">
    <source>
        <dbReference type="Proteomes" id="UP000253908"/>
    </source>
</evidence>
<comment type="catalytic activity">
    <reaction evidence="1">
        <text>dihydroxyacetone + phosphoenolpyruvate = dihydroxyacetone phosphate + pyruvate</text>
        <dbReference type="Rhea" id="RHEA:18381"/>
        <dbReference type="ChEBI" id="CHEBI:15361"/>
        <dbReference type="ChEBI" id="CHEBI:16016"/>
        <dbReference type="ChEBI" id="CHEBI:57642"/>
        <dbReference type="ChEBI" id="CHEBI:58702"/>
        <dbReference type="EC" id="2.7.1.121"/>
    </reaction>
</comment>
<evidence type="ECO:0000256" key="2">
    <source>
        <dbReference type="ARBA" id="ARBA00004745"/>
    </source>
</evidence>
<reference evidence="11" key="1">
    <citation type="submission" date="2017-11" db="EMBL/GenBank/DDBJ databases">
        <authorList>
            <person name="Zhu W."/>
        </authorList>
    </citation>
    <scope>NUCLEOTIDE SEQUENCE [LARGE SCALE GENOMIC DNA]</scope>
    <source>
        <strain evidence="11">160</strain>
    </source>
</reference>
<dbReference type="Gene3D" id="1.25.40.340">
    <property type="match status" value="1"/>
</dbReference>
<dbReference type="FunFam" id="1.25.40.340:FF:000002">
    <property type="entry name" value="Dihydroxyacetone kinase, L subunit"/>
    <property type="match status" value="1"/>
</dbReference>